<dbReference type="Proteomes" id="UP000029859">
    <property type="component" value="Unassembled WGS sequence"/>
</dbReference>
<comment type="caution">
    <text evidence="3">The sequence shown here is derived from an EMBL/GenBank/DDBJ whole genome shotgun (WGS) entry which is preliminary data.</text>
</comment>
<proteinExistence type="predicted"/>
<evidence type="ECO:0000313" key="4">
    <source>
        <dbReference type="Proteomes" id="UP000029859"/>
    </source>
</evidence>
<dbReference type="EMBL" id="JRHO01000009">
    <property type="protein sequence ID" value="KGK99235.1"/>
    <property type="molecule type" value="Genomic_DNA"/>
</dbReference>
<keyword evidence="4" id="KW-1185">Reference proteome</keyword>
<keyword evidence="1" id="KW-0238">DNA-binding</keyword>
<dbReference type="AlphaFoldDB" id="A0A099T241"/>
<reference evidence="3 4" key="1">
    <citation type="submission" date="2014-09" db="EMBL/GenBank/DDBJ databases">
        <title>Draft genome sequence of an obligately methylotrophic methanogen, Methanococcoides methylutens, isolated from marine sediment.</title>
        <authorList>
            <person name="Guan Y."/>
            <person name="Ngugi D.K."/>
            <person name="Blom J."/>
            <person name="Ali S."/>
            <person name="Ferry J.G."/>
            <person name="Stingl U."/>
        </authorList>
    </citation>
    <scope>NUCLEOTIDE SEQUENCE [LARGE SCALE GENOMIC DNA]</scope>
    <source>
        <strain evidence="3 4">DSM 2657</strain>
    </source>
</reference>
<dbReference type="SUPFAM" id="SSF47413">
    <property type="entry name" value="lambda repressor-like DNA-binding domains"/>
    <property type="match status" value="1"/>
</dbReference>
<sequence length="164" mass="18528">MQCEICGTEIKGQAVDVTIDGSQLKVCSKCSQYGTAVKARSPVSRKISPVSPQIRRDVPKRTGQRRDPFAELNDELVDEYDKLIRDAREKRGWSQEVLAAKVKEKASLIKKIERAEIVPEDSVRKKIEKTLNIHLTERLGEGEWNADRLNKGTTLGDIVTIKRK</sequence>
<evidence type="ECO:0000259" key="2">
    <source>
        <dbReference type="PROSITE" id="PS50943"/>
    </source>
</evidence>
<dbReference type="PANTHER" id="PTHR10245:SF15">
    <property type="entry name" value="ENDOTHELIAL DIFFERENTIATION-RELATED FACTOR 1"/>
    <property type="match status" value="1"/>
</dbReference>
<dbReference type="SMART" id="SM00530">
    <property type="entry name" value="HTH_XRE"/>
    <property type="match status" value="1"/>
</dbReference>
<dbReference type="GO" id="GO:0003677">
    <property type="term" value="F:DNA binding"/>
    <property type="evidence" value="ECO:0007669"/>
    <property type="project" value="UniProtKB-KW"/>
</dbReference>
<dbReference type="CDD" id="cd00093">
    <property type="entry name" value="HTH_XRE"/>
    <property type="match status" value="1"/>
</dbReference>
<dbReference type="InterPro" id="IPR001387">
    <property type="entry name" value="Cro/C1-type_HTH"/>
</dbReference>
<evidence type="ECO:0000313" key="3">
    <source>
        <dbReference type="EMBL" id="KGK99235.1"/>
    </source>
</evidence>
<protein>
    <submittedName>
        <fullName evidence="3">XRE family transcriptional regulator</fullName>
    </submittedName>
</protein>
<dbReference type="PANTHER" id="PTHR10245">
    <property type="entry name" value="ENDOTHELIAL DIFFERENTIATION-RELATED FACTOR 1 MULTIPROTEIN BRIDGING FACTOR 1"/>
    <property type="match status" value="1"/>
</dbReference>
<dbReference type="NCBIfam" id="TIGR00270">
    <property type="entry name" value="multiprotein bridging factor aMBF1"/>
    <property type="match status" value="1"/>
</dbReference>
<dbReference type="InterPro" id="IPR004451">
    <property type="entry name" value="MJ0586"/>
</dbReference>
<dbReference type="OrthoDB" id="11138at2157"/>
<gene>
    <name evidence="3" type="ORF">LI82_04250</name>
</gene>
<feature type="domain" description="HTH cro/C1-type" evidence="2">
    <location>
        <begin position="84"/>
        <end position="138"/>
    </location>
</feature>
<dbReference type="RefSeq" id="WP_048193649.1">
    <property type="nucleotide sequence ID" value="NZ_CAAGSM010000002.1"/>
</dbReference>
<dbReference type="GeneID" id="69201606"/>
<accession>A0A099T241</accession>
<name>A0A099T241_METMT</name>
<dbReference type="PROSITE" id="PS50943">
    <property type="entry name" value="HTH_CROC1"/>
    <property type="match status" value="1"/>
</dbReference>
<organism evidence="3 4">
    <name type="scientific">Methanococcoides methylutens</name>
    <dbReference type="NCBI Taxonomy" id="2226"/>
    <lineage>
        <taxon>Archaea</taxon>
        <taxon>Methanobacteriati</taxon>
        <taxon>Methanobacteriota</taxon>
        <taxon>Stenosarchaea group</taxon>
        <taxon>Methanomicrobia</taxon>
        <taxon>Methanosarcinales</taxon>
        <taxon>Methanosarcinaceae</taxon>
        <taxon>Methanococcoides</taxon>
    </lineage>
</organism>
<evidence type="ECO:0000256" key="1">
    <source>
        <dbReference type="ARBA" id="ARBA00023125"/>
    </source>
</evidence>
<dbReference type="InterPro" id="IPR010982">
    <property type="entry name" value="Lambda_DNA-bd_dom_sf"/>
</dbReference>
<dbReference type="Gene3D" id="1.10.260.40">
    <property type="entry name" value="lambda repressor-like DNA-binding domains"/>
    <property type="match status" value="1"/>
</dbReference>
<dbReference type="Pfam" id="PF01381">
    <property type="entry name" value="HTH_3"/>
    <property type="match status" value="1"/>
</dbReference>